<evidence type="ECO:0000256" key="5">
    <source>
        <dbReference type="ARBA" id="ARBA00022989"/>
    </source>
</evidence>
<dbReference type="GO" id="GO:0005227">
    <property type="term" value="F:calcium-activated cation channel activity"/>
    <property type="evidence" value="ECO:0007669"/>
    <property type="project" value="InterPro"/>
</dbReference>
<keyword evidence="13" id="KW-1185">Reference proteome</keyword>
<feature type="compositionally biased region" description="Low complexity" evidence="7">
    <location>
        <begin position="465"/>
        <end position="480"/>
    </location>
</feature>
<feature type="region of interest" description="Disordered" evidence="7">
    <location>
        <begin position="558"/>
        <end position="579"/>
    </location>
</feature>
<comment type="caution">
    <text evidence="12">The sequence shown here is derived from an EMBL/GenBank/DDBJ whole genome shotgun (WGS) entry which is preliminary data.</text>
</comment>
<feature type="compositionally biased region" description="Basic and acidic residues" evidence="7">
    <location>
        <begin position="427"/>
        <end position="439"/>
    </location>
</feature>
<sequence>MADTLSAYGADESVVNWTILSNTSLLAVSFLTYGFINSSSRTPLSWIYNTYKVTDNEYLQTSGLDALMATKFHVTIAKILFCCSLYGLPILAPLYSRGTTLEEQNTNCREEYNEYNNNPLNFTSPPNCVLNSNYTQLTMANLSPSSSTSILYSVIGAYIFTGVAFYWLNKTWEDYVRFRHLHLSRPIVQNQSVIIDHIPLHLRSNSALYTFFNNLFPGQVASVSIVLDVGGLDTLIELRDKTASQLDYALAKYKQSERGGNRTRRRPTFVFHNWRSRIQSVIKTLTCQGRGDGVRYGVNGVNRHSSSRLPSQTPLLSAVDATNSQLNLPTPTLTSSHSPPPYGRVVDSIEYYQVLLEQYNELVEGRMQEFICWHSWYERVKGRERGISAWGDEGGRDEGGADEGRKDGLEGVEERIGEEEDGGENEGENKHESNQHWDEFTIAQTVTDDDTVEGETVEGEAEHMNGQINRQINNQIIGQNETRSDDRVSVNSSEEVNGPTNESSANNRADRHSVGGRMYGGTSSSSVSCTPTRRNKELENLDSAISLNDDFSVVSETAITGGGRGWGRGRRGGRRGEERAMPKYIRDAKGFVEIVGEGGGEEEGEGGEREGGGEVEGVCGGASVASGETGGSEPSSYSALYSSLRGFAYEEGGGNKRGGEEGGGRPRGESESVYSIHRSVRKLVKEEKGRRWCCFYCPRKESWRRDVMEVYSGTVYDQAGGVGEATKDERRLGRLKWIAKSVLDKTLDSLIGNPMSSTGFVTFTTLTASMIARQSVVYGDSLQMRVEAAPDRNDVIWANLERTIRRRFIKSVVSIAVALFLTILVATVSFTISVSISVNSLKDAWNPFGVIADLVPYGEEGLAFIAPIIIMTIVICMPPILAFICKTIFRSERTLPGVHQHVFQRYFLLLYYNLLVVLILTGSLTSSISSYVNEQTPSKAFADLGFSLARISNFYIDYVVIKTGMGLSLEITRFSAFFQAGVKAIFSDDLTAQQREKMVIGCRSITKSGGWYYGRFLAEHCLVFVLIFTYSVIAPLILLFGSIFFLFASIVYKRQLLWCYEPELNCGGEFWPQCFRRVIYGVVTSQIALICMLCFLENVTMVGFVFPLIPVTLLYSKYTQRIYGRSAASLPLNVALMVDRGREVEEGDVSDQLRDAYTQPSLVSESEPIYRGDGGYDRNANFFCGCCCPLNMPEEEEEGGEGSMRGESSIMEPYVALPRRQTRGLSWGRKYSANV</sequence>
<dbReference type="GO" id="GO:0005886">
    <property type="term" value="C:plasma membrane"/>
    <property type="evidence" value="ECO:0007669"/>
    <property type="project" value="TreeGrafter"/>
</dbReference>
<dbReference type="InterPro" id="IPR003864">
    <property type="entry name" value="CSC1/OSCA1-like_7TM"/>
</dbReference>
<protein>
    <recommendedName>
        <fullName evidence="14">CSC1/OSCA1-like 7TM region domain-containing protein</fullName>
    </recommendedName>
</protein>
<evidence type="ECO:0000256" key="7">
    <source>
        <dbReference type="SAM" id="MobiDB-lite"/>
    </source>
</evidence>
<feature type="transmembrane region" description="Helical" evidence="8">
    <location>
        <begin position="861"/>
        <end position="885"/>
    </location>
</feature>
<dbReference type="AlphaFoldDB" id="A0A9W7GKR9"/>
<dbReference type="PANTHER" id="PTHR13018">
    <property type="entry name" value="PROBABLE MEMBRANE PROTEIN DUF221-RELATED"/>
    <property type="match status" value="1"/>
</dbReference>
<feature type="compositionally biased region" description="Acidic residues" evidence="7">
    <location>
        <begin position="447"/>
        <end position="459"/>
    </location>
</feature>
<feature type="compositionally biased region" description="Polar residues" evidence="7">
    <location>
        <begin position="521"/>
        <end position="532"/>
    </location>
</feature>
<keyword evidence="3" id="KW-0813">Transport</keyword>
<evidence type="ECO:0000256" key="4">
    <source>
        <dbReference type="ARBA" id="ARBA00022692"/>
    </source>
</evidence>
<feature type="compositionally biased region" description="Polar residues" evidence="7">
    <location>
        <begin position="489"/>
        <end position="507"/>
    </location>
</feature>
<evidence type="ECO:0000256" key="3">
    <source>
        <dbReference type="ARBA" id="ARBA00022448"/>
    </source>
</evidence>
<gene>
    <name evidence="12" type="ORF">TrCOL_g7450</name>
</gene>
<proteinExistence type="inferred from homology"/>
<organism evidence="12 13">
    <name type="scientific">Triparma columacea</name>
    <dbReference type="NCBI Taxonomy" id="722753"/>
    <lineage>
        <taxon>Eukaryota</taxon>
        <taxon>Sar</taxon>
        <taxon>Stramenopiles</taxon>
        <taxon>Ochrophyta</taxon>
        <taxon>Bolidophyceae</taxon>
        <taxon>Parmales</taxon>
        <taxon>Triparmaceae</taxon>
        <taxon>Triparma</taxon>
    </lineage>
</organism>
<feature type="transmembrane region" description="Helical" evidence="8">
    <location>
        <begin position="149"/>
        <end position="169"/>
    </location>
</feature>
<evidence type="ECO:0000259" key="11">
    <source>
        <dbReference type="Pfam" id="PF14703"/>
    </source>
</evidence>
<dbReference type="OrthoDB" id="192963at2759"/>
<feature type="region of interest" description="Disordered" evidence="7">
    <location>
        <begin position="597"/>
        <end position="637"/>
    </location>
</feature>
<feature type="region of interest" description="Disordered" evidence="7">
    <location>
        <begin position="651"/>
        <end position="672"/>
    </location>
</feature>
<keyword evidence="4 8" id="KW-0812">Transmembrane</keyword>
<feature type="transmembrane region" description="Helical" evidence="8">
    <location>
        <begin position="906"/>
        <end position="928"/>
    </location>
</feature>
<reference evidence="13" key="1">
    <citation type="journal article" date="2023" name="Commun. Biol.">
        <title>Genome analysis of Parmales, the sister group of diatoms, reveals the evolutionary specialization of diatoms from phago-mixotrophs to photoautotrophs.</title>
        <authorList>
            <person name="Ban H."/>
            <person name="Sato S."/>
            <person name="Yoshikawa S."/>
            <person name="Yamada K."/>
            <person name="Nakamura Y."/>
            <person name="Ichinomiya M."/>
            <person name="Sato N."/>
            <person name="Blanc-Mathieu R."/>
            <person name="Endo H."/>
            <person name="Kuwata A."/>
            <person name="Ogata H."/>
        </authorList>
    </citation>
    <scope>NUCLEOTIDE SEQUENCE [LARGE SCALE GENOMIC DNA]</scope>
</reference>
<comment type="similarity">
    <text evidence="2">Belongs to the CSC1 (TC 1.A.17) family.</text>
</comment>
<comment type="subcellular location">
    <subcellularLocation>
        <location evidence="1">Membrane</location>
        <topology evidence="1">Multi-pass membrane protein</topology>
    </subcellularLocation>
</comment>
<feature type="compositionally biased region" description="Basic and acidic residues" evidence="7">
    <location>
        <begin position="393"/>
        <end position="415"/>
    </location>
</feature>
<feature type="compositionally biased region" description="Basic and acidic residues" evidence="7">
    <location>
        <begin position="653"/>
        <end position="670"/>
    </location>
</feature>
<feature type="transmembrane region" description="Helical" evidence="8">
    <location>
        <begin position="1087"/>
        <end position="1115"/>
    </location>
</feature>
<feature type="transmembrane region" description="Helical" evidence="8">
    <location>
        <begin position="812"/>
        <end position="841"/>
    </location>
</feature>
<feature type="transmembrane region" description="Helical" evidence="8">
    <location>
        <begin position="1021"/>
        <end position="1052"/>
    </location>
</feature>
<feature type="transmembrane region" description="Helical" evidence="8">
    <location>
        <begin position="14"/>
        <end position="36"/>
    </location>
</feature>
<name>A0A9W7GKR9_9STRA</name>
<dbReference type="InterPro" id="IPR032880">
    <property type="entry name" value="CSC1/OSCA1-like_N"/>
</dbReference>
<evidence type="ECO:0000256" key="1">
    <source>
        <dbReference type="ARBA" id="ARBA00004141"/>
    </source>
</evidence>
<dbReference type="PANTHER" id="PTHR13018:SF5">
    <property type="entry name" value="RE44586P"/>
    <property type="match status" value="1"/>
</dbReference>
<dbReference type="InterPro" id="IPR045122">
    <property type="entry name" value="Csc1-like"/>
</dbReference>
<dbReference type="Pfam" id="PF13967">
    <property type="entry name" value="RSN1_TM"/>
    <property type="match status" value="1"/>
</dbReference>
<evidence type="ECO:0000259" key="10">
    <source>
        <dbReference type="Pfam" id="PF13967"/>
    </source>
</evidence>
<dbReference type="Proteomes" id="UP001165065">
    <property type="component" value="Unassembled WGS sequence"/>
</dbReference>
<evidence type="ECO:0000256" key="8">
    <source>
        <dbReference type="SAM" id="Phobius"/>
    </source>
</evidence>
<feature type="transmembrane region" description="Helical" evidence="8">
    <location>
        <begin position="76"/>
        <end position="95"/>
    </location>
</feature>
<dbReference type="InterPro" id="IPR027815">
    <property type="entry name" value="CSC1/OSCA1-like_cyt"/>
</dbReference>
<keyword evidence="6 8" id="KW-0472">Membrane</keyword>
<dbReference type="EMBL" id="BRYA01000349">
    <property type="protein sequence ID" value="GMI47534.1"/>
    <property type="molecule type" value="Genomic_DNA"/>
</dbReference>
<dbReference type="Pfam" id="PF02714">
    <property type="entry name" value="RSN1_7TM"/>
    <property type="match status" value="1"/>
</dbReference>
<evidence type="ECO:0008006" key="14">
    <source>
        <dbReference type="Google" id="ProtNLM"/>
    </source>
</evidence>
<evidence type="ECO:0000313" key="13">
    <source>
        <dbReference type="Proteomes" id="UP001165065"/>
    </source>
</evidence>
<evidence type="ECO:0000259" key="9">
    <source>
        <dbReference type="Pfam" id="PF02714"/>
    </source>
</evidence>
<evidence type="ECO:0000256" key="2">
    <source>
        <dbReference type="ARBA" id="ARBA00007779"/>
    </source>
</evidence>
<keyword evidence="5 8" id="KW-1133">Transmembrane helix</keyword>
<accession>A0A9W7GKR9</accession>
<feature type="domain" description="CSC1/OSCA1-like 7TM region" evidence="9">
    <location>
        <begin position="807"/>
        <end position="1092"/>
    </location>
</feature>
<feature type="compositionally biased region" description="Acidic residues" evidence="7">
    <location>
        <begin position="416"/>
        <end position="426"/>
    </location>
</feature>
<feature type="region of interest" description="Disordered" evidence="7">
    <location>
        <begin position="387"/>
        <end position="532"/>
    </location>
</feature>
<evidence type="ECO:0000313" key="12">
    <source>
        <dbReference type="EMBL" id="GMI47534.1"/>
    </source>
</evidence>
<evidence type="ECO:0000256" key="6">
    <source>
        <dbReference type="ARBA" id="ARBA00023136"/>
    </source>
</evidence>
<feature type="domain" description="CSC1/OSCA1-like N-terminal transmembrane" evidence="10">
    <location>
        <begin position="39"/>
        <end position="169"/>
    </location>
</feature>
<feature type="domain" description="CSC1/OSCA1-like cytosolic" evidence="11">
    <location>
        <begin position="192"/>
        <end position="364"/>
    </location>
</feature>
<dbReference type="Pfam" id="PF14703">
    <property type="entry name" value="PHM7_cyt"/>
    <property type="match status" value="1"/>
</dbReference>